<evidence type="ECO:0000313" key="14">
    <source>
        <dbReference type="Proteomes" id="UP000001074"/>
    </source>
</evidence>
<dbReference type="EMBL" id="AAPE02057517">
    <property type="status" value="NOT_ANNOTATED_CDS"/>
    <property type="molecule type" value="Genomic_DNA"/>
</dbReference>
<accession>G1NX23</accession>
<dbReference type="InterPro" id="IPR003599">
    <property type="entry name" value="Ig_sub"/>
</dbReference>
<evidence type="ECO:0000256" key="1">
    <source>
        <dbReference type="ARBA" id="ARBA00004479"/>
    </source>
</evidence>
<dbReference type="OMA" id="KVTWFSK"/>
<dbReference type="GO" id="GO:0033691">
    <property type="term" value="F:sialic acid binding"/>
    <property type="evidence" value="ECO:0007669"/>
    <property type="project" value="TreeGrafter"/>
</dbReference>
<feature type="chain" id="PRO_5047511550" description="Ig-like domain-containing protein" evidence="11">
    <location>
        <begin position="18"/>
        <end position="679"/>
    </location>
</feature>
<dbReference type="InterPro" id="IPR007110">
    <property type="entry name" value="Ig-like_dom"/>
</dbReference>
<keyword evidence="5" id="KW-0130">Cell adhesion</keyword>
<dbReference type="Ensembl" id="ENSMLUT00000002092.2">
    <property type="protein sequence ID" value="ENSMLUP00000001905.2"/>
    <property type="gene ID" value="ENSMLUG00000002089.2"/>
</dbReference>
<dbReference type="InterPro" id="IPR036179">
    <property type="entry name" value="Ig-like_dom_sf"/>
</dbReference>
<dbReference type="InterPro" id="IPR013783">
    <property type="entry name" value="Ig-like_fold"/>
</dbReference>
<evidence type="ECO:0000256" key="10">
    <source>
        <dbReference type="SAM" id="Phobius"/>
    </source>
</evidence>
<dbReference type="InterPro" id="IPR003598">
    <property type="entry name" value="Ig_sub2"/>
</dbReference>
<reference evidence="13" key="3">
    <citation type="submission" date="2025-09" db="UniProtKB">
        <authorList>
            <consortium name="Ensembl"/>
        </authorList>
    </citation>
    <scope>IDENTIFICATION</scope>
</reference>
<feature type="domain" description="Ig-like" evidence="12">
    <location>
        <begin position="143"/>
        <end position="227"/>
    </location>
</feature>
<dbReference type="GO" id="GO:0005886">
    <property type="term" value="C:plasma membrane"/>
    <property type="evidence" value="ECO:0007669"/>
    <property type="project" value="TreeGrafter"/>
</dbReference>
<evidence type="ECO:0000256" key="7">
    <source>
        <dbReference type="ARBA" id="ARBA00023136"/>
    </source>
</evidence>
<keyword evidence="11" id="KW-0732">Signal</keyword>
<dbReference type="InterPro" id="IPR013106">
    <property type="entry name" value="Ig_V-set"/>
</dbReference>
<reference evidence="13 14" key="1">
    <citation type="journal article" date="2011" name="Nature">
        <title>A high-resolution map of human evolutionary constraint using 29 mammals.</title>
        <authorList>
            <person name="Lindblad-Toh K."/>
            <person name="Garber M."/>
            <person name="Zuk O."/>
            <person name="Lin M.F."/>
            <person name="Parker B.J."/>
            <person name="Washietl S."/>
            <person name="Kheradpour P."/>
            <person name="Ernst J."/>
            <person name="Jordan G."/>
            <person name="Mauceli E."/>
            <person name="Ward L.D."/>
            <person name="Lowe C.B."/>
            <person name="Holloway A.K."/>
            <person name="Clamp M."/>
            <person name="Gnerre S."/>
            <person name="Alfoldi J."/>
            <person name="Beal K."/>
            <person name="Chang J."/>
            <person name="Clawson H."/>
            <person name="Cuff J."/>
            <person name="Di Palma F."/>
            <person name="Fitzgerald S."/>
            <person name="Flicek P."/>
            <person name="Guttman M."/>
            <person name="Hubisz M.J."/>
            <person name="Jaffe D.B."/>
            <person name="Jungreis I."/>
            <person name="Kent W.J."/>
            <person name="Kostka D."/>
            <person name="Lara M."/>
            <person name="Martins A.L."/>
            <person name="Massingham T."/>
            <person name="Moltke I."/>
            <person name="Raney B.J."/>
            <person name="Rasmussen M.D."/>
            <person name="Robinson J."/>
            <person name="Stark A."/>
            <person name="Vilella A.J."/>
            <person name="Wen J."/>
            <person name="Xie X."/>
            <person name="Zody M.C."/>
            <person name="Baldwin J."/>
            <person name="Bloom T."/>
            <person name="Chin C.W."/>
            <person name="Heiman D."/>
            <person name="Nicol R."/>
            <person name="Nusbaum C."/>
            <person name="Young S."/>
            <person name="Wilkinson J."/>
            <person name="Worley K.C."/>
            <person name="Kovar C.L."/>
            <person name="Muzny D.M."/>
            <person name="Gibbs R.A."/>
            <person name="Cree A."/>
            <person name="Dihn H.H."/>
            <person name="Fowler G."/>
            <person name="Jhangiani S."/>
            <person name="Joshi V."/>
            <person name="Lee S."/>
            <person name="Lewis L.R."/>
            <person name="Nazareth L.V."/>
            <person name="Okwuonu G."/>
            <person name="Santibanez J."/>
            <person name="Warren W.C."/>
            <person name="Mardis E.R."/>
            <person name="Weinstock G.M."/>
            <person name="Wilson R.K."/>
            <person name="Delehaunty K."/>
            <person name="Dooling D."/>
            <person name="Fronik C."/>
            <person name="Fulton L."/>
            <person name="Fulton B."/>
            <person name="Graves T."/>
            <person name="Minx P."/>
            <person name="Sodergren E."/>
            <person name="Birney E."/>
            <person name="Margulies E.H."/>
            <person name="Herrero J."/>
            <person name="Green E.D."/>
            <person name="Haussler D."/>
            <person name="Siepel A."/>
            <person name="Goldman N."/>
            <person name="Pollard K.S."/>
            <person name="Pedersen J.S."/>
            <person name="Lander E.S."/>
            <person name="Kellis M."/>
        </authorList>
    </citation>
    <scope>NUCLEOTIDE SEQUENCE [LARGE SCALE GENOMIC DNA]</scope>
</reference>
<dbReference type="GeneTree" id="ENSGT01150000286907"/>
<comment type="subcellular location">
    <subcellularLocation>
        <location evidence="1">Membrane</location>
        <topology evidence="1">Single-pass type I membrane protein</topology>
    </subcellularLocation>
</comment>
<dbReference type="PROSITE" id="PS00290">
    <property type="entry name" value="IG_MHC"/>
    <property type="match status" value="1"/>
</dbReference>
<dbReference type="PROSITE" id="PS50835">
    <property type="entry name" value="IG_LIKE"/>
    <property type="match status" value="3"/>
</dbReference>
<dbReference type="InParanoid" id="G1NX23"/>
<dbReference type="Pfam" id="PF13927">
    <property type="entry name" value="Ig_3"/>
    <property type="match status" value="1"/>
</dbReference>
<dbReference type="InterPro" id="IPR003006">
    <property type="entry name" value="Ig/MHC_CS"/>
</dbReference>
<feature type="domain" description="Ig-like" evidence="12">
    <location>
        <begin position="234"/>
        <end position="330"/>
    </location>
</feature>
<feature type="transmembrane region" description="Helical" evidence="10">
    <location>
        <begin position="526"/>
        <end position="549"/>
    </location>
</feature>
<feature type="region of interest" description="Disordered" evidence="9">
    <location>
        <begin position="605"/>
        <end position="648"/>
    </location>
</feature>
<keyword evidence="3" id="KW-0430">Lectin</keyword>
<evidence type="ECO:0000256" key="3">
    <source>
        <dbReference type="ARBA" id="ARBA00022734"/>
    </source>
</evidence>
<dbReference type="Proteomes" id="UP000001074">
    <property type="component" value="Unassembled WGS sequence"/>
</dbReference>
<dbReference type="AlphaFoldDB" id="G1NX23"/>
<evidence type="ECO:0000259" key="12">
    <source>
        <dbReference type="PROSITE" id="PS50835"/>
    </source>
</evidence>
<feature type="region of interest" description="Disordered" evidence="9">
    <location>
        <begin position="660"/>
        <end position="679"/>
    </location>
</feature>
<evidence type="ECO:0000256" key="6">
    <source>
        <dbReference type="ARBA" id="ARBA00022989"/>
    </source>
</evidence>
<feature type="domain" description="Ig-like" evidence="12">
    <location>
        <begin position="9"/>
        <end position="114"/>
    </location>
</feature>
<dbReference type="STRING" id="59463.ENSMLUP00000001905"/>
<evidence type="ECO:0000256" key="8">
    <source>
        <dbReference type="ARBA" id="ARBA00038361"/>
    </source>
</evidence>
<evidence type="ECO:0000256" key="11">
    <source>
        <dbReference type="SAM" id="SignalP"/>
    </source>
</evidence>
<dbReference type="PANTHER" id="PTHR12035">
    <property type="entry name" value="SIALIC ACID BINDING IMMUNOGLOBULIN-LIKE LECTIN"/>
    <property type="match status" value="1"/>
</dbReference>
<dbReference type="Gene3D" id="2.60.40.10">
    <property type="entry name" value="Immunoglobulins"/>
    <property type="match status" value="4"/>
</dbReference>
<dbReference type="Pfam" id="PF07686">
    <property type="entry name" value="V-set"/>
    <property type="match status" value="1"/>
</dbReference>
<reference evidence="13" key="2">
    <citation type="submission" date="2025-08" db="UniProtKB">
        <authorList>
            <consortium name="Ensembl"/>
        </authorList>
    </citation>
    <scope>IDENTIFICATION</scope>
</reference>
<keyword evidence="2 10" id="KW-0812">Transmembrane</keyword>
<dbReference type="SMART" id="SM00409">
    <property type="entry name" value="IG"/>
    <property type="match status" value="3"/>
</dbReference>
<keyword evidence="6 10" id="KW-1133">Transmembrane helix</keyword>
<keyword evidence="7 10" id="KW-0472">Membrane</keyword>
<name>G1NX23_MYOLU</name>
<evidence type="ECO:0000256" key="9">
    <source>
        <dbReference type="SAM" id="MobiDB-lite"/>
    </source>
</evidence>
<dbReference type="HOGENOM" id="CLU_024444_5_1_1"/>
<dbReference type="SUPFAM" id="SSF48726">
    <property type="entry name" value="Immunoglobulin"/>
    <property type="match status" value="5"/>
</dbReference>
<organism evidence="13 14">
    <name type="scientific">Myotis lucifugus</name>
    <name type="common">Little brown bat</name>
    <dbReference type="NCBI Taxonomy" id="59463"/>
    <lineage>
        <taxon>Eukaryota</taxon>
        <taxon>Metazoa</taxon>
        <taxon>Chordata</taxon>
        <taxon>Craniata</taxon>
        <taxon>Vertebrata</taxon>
        <taxon>Euteleostomi</taxon>
        <taxon>Mammalia</taxon>
        <taxon>Eutheria</taxon>
        <taxon>Laurasiatheria</taxon>
        <taxon>Chiroptera</taxon>
        <taxon>Yangochiroptera</taxon>
        <taxon>Vespertilionidae</taxon>
        <taxon>Myotis</taxon>
    </lineage>
</organism>
<dbReference type="FunCoup" id="G1NX23">
    <property type="interactions" value="11"/>
</dbReference>
<evidence type="ECO:0000256" key="5">
    <source>
        <dbReference type="ARBA" id="ARBA00022889"/>
    </source>
</evidence>
<comment type="similarity">
    <text evidence="8">Belongs to the immunoglobulin superfamily. SIGLEC (sialic acid binding Ig-like lectin) family.</text>
</comment>
<dbReference type="GO" id="GO:0030246">
    <property type="term" value="F:carbohydrate binding"/>
    <property type="evidence" value="ECO:0007669"/>
    <property type="project" value="UniProtKB-KW"/>
</dbReference>
<proteinExistence type="inferred from homology"/>
<protein>
    <recommendedName>
        <fullName evidence="12">Ig-like domain-containing protein</fullName>
    </recommendedName>
</protein>
<keyword evidence="14" id="KW-1185">Reference proteome</keyword>
<sequence length="679" mass="73541">MRLLLLLLPVLRGGALAKDSSYWLEPQESVSVQESLCVFVPCKFSDSWSISGPPYLYWFKKEGNKRRGLLVATDNPKEELQETIQGRFLLPVDPKSSDCSLTIRDVNKRDSGTYFFYLKYGRYEHTYRDTFFTLKVTALTDKPDIQIPGPLESGRPKKLNCYVPWACEEGTPPIFSWTSAAYTSLDPRSHHLSSVLTLTPRPQDHGTNLTCQVYFPATGVSVERTIRLNVAYAPQNMAIHVFQGNSTALKILKTTSLSILEGEALRLLCEADSNPPAKLSWFRGSPGLHATPLSSTAILELPRVVPAQEGEFTCQARHLLGFQSVSLSLSVVYPPQLLGPLCSWEDQGLSEGLRLSCEARNVHGTRSTAVLLLPGQDLLGAEATEEGTLGPPGMQMEQEGEFICRAQNLLGSLLVLPSLSVHYPPQLLGPSCSWEDQDLFCSCSSRAQPAPSLRWRLGAGLLEGNHSNASHAVTSSSEGPWTNSSLSLRVGLSSDLRLSCEAWNVLGAQSASVLRLPGKPESRARGVLGVVGGAGILALALLSLCLCLICRVKTCREKAAQLMQSMDKDMHPGAGTGSGVSDAMTIPFKISGLVNNKTPTSPNLSLALGGSLPDPSEAHQHPFWTDSSAAPPTVPPAPGGAGPPAKGEPELHYAFVRFHNRKPQGNEDANIVYSEIKTH</sequence>
<dbReference type="GO" id="GO:0007155">
    <property type="term" value="P:cell adhesion"/>
    <property type="evidence" value="ECO:0007669"/>
    <property type="project" value="UniProtKB-KW"/>
</dbReference>
<evidence type="ECO:0000256" key="2">
    <source>
        <dbReference type="ARBA" id="ARBA00022692"/>
    </source>
</evidence>
<evidence type="ECO:0000256" key="4">
    <source>
        <dbReference type="ARBA" id="ARBA00022737"/>
    </source>
</evidence>
<keyword evidence="4" id="KW-0677">Repeat</keyword>
<dbReference type="SMART" id="SM00408">
    <property type="entry name" value="IGc2"/>
    <property type="match status" value="1"/>
</dbReference>
<dbReference type="InterPro" id="IPR051036">
    <property type="entry name" value="SIGLEC"/>
</dbReference>
<dbReference type="eggNOG" id="ENOG502S41V">
    <property type="taxonomic scope" value="Eukaryota"/>
</dbReference>
<feature type="signal peptide" evidence="11">
    <location>
        <begin position="1"/>
        <end position="17"/>
    </location>
</feature>
<evidence type="ECO:0000313" key="13">
    <source>
        <dbReference type="Ensembl" id="ENSMLUP00000001905.2"/>
    </source>
</evidence>
<dbReference type="PANTHER" id="PTHR12035:SF99">
    <property type="entry name" value="SIALIC ACID BINDING IG LIKE LECTIN 6"/>
    <property type="match status" value="1"/>
</dbReference>